<keyword evidence="5 9" id="KW-0378">Hydrolase</keyword>
<keyword evidence="4 9" id="KW-0479">Metal-binding</keyword>
<feature type="domain" description="Fructose-1-6-bisphosphatase class 1 C-terminal" evidence="12">
    <location>
        <begin position="198"/>
        <end position="332"/>
    </location>
</feature>
<dbReference type="Pfam" id="PF00316">
    <property type="entry name" value="FBPase"/>
    <property type="match status" value="1"/>
</dbReference>
<feature type="binding site" evidence="9">
    <location>
        <begin position="116"/>
        <end position="119"/>
    </location>
    <ligand>
        <name>substrate</name>
    </ligand>
</feature>
<dbReference type="GO" id="GO:0005986">
    <property type="term" value="P:sucrose biosynthetic process"/>
    <property type="evidence" value="ECO:0007669"/>
    <property type="project" value="TreeGrafter"/>
</dbReference>
<protein>
    <recommendedName>
        <fullName evidence="9">Fructose-1,6-bisphosphatase class 1</fullName>
        <shortName evidence="9">FBPase class 1</shortName>
        <ecNumber evidence="9">3.1.3.11</ecNumber>
    </recommendedName>
    <alternativeName>
        <fullName evidence="9">D-fructose-1,6-bisphosphate 1-phosphohydrolase class 1</fullName>
    </alternativeName>
</protein>
<dbReference type="NCBIfam" id="NF006779">
    <property type="entry name" value="PRK09293.1-3"/>
    <property type="match status" value="1"/>
</dbReference>
<dbReference type="InterPro" id="IPR000146">
    <property type="entry name" value="FBPase_class-1"/>
</dbReference>
<organism evidence="13 14">
    <name type="scientific">Pandoraea communis</name>
    <dbReference type="NCBI Taxonomy" id="2508297"/>
    <lineage>
        <taxon>Bacteria</taxon>
        <taxon>Pseudomonadati</taxon>
        <taxon>Pseudomonadota</taxon>
        <taxon>Betaproteobacteria</taxon>
        <taxon>Burkholderiales</taxon>
        <taxon>Burkholderiaceae</taxon>
        <taxon>Pandoraea</taxon>
    </lineage>
</organism>
<gene>
    <name evidence="13" type="primary">fbp_1</name>
    <name evidence="9" type="synonym">fbp</name>
    <name evidence="13" type="ORF">PCO31110_03883</name>
</gene>
<evidence type="ECO:0000259" key="12">
    <source>
        <dbReference type="Pfam" id="PF18913"/>
    </source>
</evidence>
<dbReference type="NCBIfam" id="NF006780">
    <property type="entry name" value="PRK09293.1-4"/>
    <property type="match status" value="1"/>
</dbReference>
<evidence type="ECO:0000313" key="14">
    <source>
        <dbReference type="Proteomes" id="UP000337189"/>
    </source>
</evidence>
<dbReference type="EMBL" id="CABPSJ010000005">
    <property type="protein sequence ID" value="VVE34807.1"/>
    <property type="molecule type" value="Genomic_DNA"/>
</dbReference>
<feature type="binding site" evidence="9">
    <location>
        <position position="280"/>
    </location>
    <ligand>
        <name>Mg(2+)</name>
        <dbReference type="ChEBI" id="CHEBI:18420"/>
        <label>2</label>
    </ligand>
</feature>
<evidence type="ECO:0000256" key="5">
    <source>
        <dbReference type="ARBA" id="ARBA00022801"/>
    </source>
</evidence>
<dbReference type="HAMAP" id="MF_01855">
    <property type="entry name" value="FBPase_class1"/>
    <property type="match status" value="1"/>
</dbReference>
<feature type="domain" description="Fructose-1-6-bisphosphatase class I N-terminal" evidence="11">
    <location>
        <begin position="4"/>
        <end position="194"/>
    </location>
</feature>
<feature type="binding site" evidence="9">
    <location>
        <position position="116"/>
    </location>
    <ligand>
        <name>Mg(2+)</name>
        <dbReference type="ChEBI" id="CHEBI:18420"/>
        <label>2</label>
    </ligand>
</feature>
<feature type="binding site" evidence="9">
    <location>
        <position position="91"/>
    </location>
    <ligand>
        <name>Mg(2+)</name>
        <dbReference type="ChEBI" id="CHEBI:18420"/>
        <label>1</label>
    </ligand>
</feature>
<evidence type="ECO:0000259" key="11">
    <source>
        <dbReference type="Pfam" id="PF00316"/>
    </source>
</evidence>
<dbReference type="InterPro" id="IPR044015">
    <property type="entry name" value="FBPase_C_dom"/>
</dbReference>
<comment type="pathway">
    <text evidence="8">Carbohydrate biosynthesis.</text>
</comment>
<comment type="catalytic activity">
    <reaction evidence="1 9">
        <text>beta-D-fructose 1,6-bisphosphate + H2O = beta-D-fructose 6-phosphate + phosphate</text>
        <dbReference type="Rhea" id="RHEA:11064"/>
        <dbReference type="ChEBI" id="CHEBI:15377"/>
        <dbReference type="ChEBI" id="CHEBI:32966"/>
        <dbReference type="ChEBI" id="CHEBI:43474"/>
        <dbReference type="ChEBI" id="CHEBI:57634"/>
        <dbReference type="EC" id="3.1.3.11"/>
    </reaction>
</comment>
<dbReference type="SUPFAM" id="SSF56655">
    <property type="entry name" value="Carbohydrate phosphatase"/>
    <property type="match status" value="1"/>
</dbReference>
<evidence type="ECO:0000256" key="10">
    <source>
        <dbReference type="RuleBase" id="RU000508"/>
    </source>
</evidence>
<dbReference type="PANTHER" id="PTHR11556">
    <property type="entry name" value="FRUCTOSE-1,6-BISPHOSPHATASE-RELATED"/>
    <property type="match status" value="1"/>
</dbReference>
<dbReference type="AlphaFoldDB" id="A0A5E4XEQ5"/>
<dbReference type="GO" id="GO:0005829">
    <property type="term" value="C:cytosol"/>
    <property type="evidence" value="ECO:0007669"/>
    <property type="project" value="TreeGrafter"/>
</dbReference>
<evidence type="ECO:0000256" key="1">
    <source>
        <dbReference type="ARBA" id="ARBA00001273"/>
    </source>
</evidence>
<feature type="binding site" evidence="9">
    <location>
        <position position="115"/>
    </location>
    <ligand>
        <name>Mg(2+)</name>
        <dbReference type="ChEBI" id="CHEBI:18420"/>
        <label>1</label>
    </ligand>
</feature>
<dbReference type="Proteomes" id="UP000337189">
    <property type="component" value="Unassembled WGS sequence"/>
</dbReference>
<dbReference type="PRINTS" id="PR00115">
    <property type="entry name" value="F16BPHPHTASE"/>
</dbReference>
<evidence type="ECO:0000256" key="6">
    <source>
        <dbReference type="ARBA" id="ARBA00022842"/>
    </source>
</evidence>
<dbReference type="GO" id="GO:0006000">
    <property type="term" value="P:fructose metabolic process"/>
    <property type="evidence" value="ECO:0007669"/>
    <property type="project" value="TreeGrafter"/>
</dbReference>
<dbReference type="Pfam" id="PF18913">
    <property type="entry name" value="FBPase_C"/>
    <property type="match status" value="1"/>
</dbReference>
<evidence type="ECO:0000256" key="7">
    <source>
        <dbReference type="ARBA" id="ARBA00023277"/>
    </source>
</evidence>
<dbReference type="NCBIfam" id="NF006778">
    <property type="entry name" value="PRK09293.1-1"/>
    <property type="match status" value="1"/>
</dbReference>
<dbReference type="Gene3D" id="3.30.540.10">
    <property type="entry name" value="Fructose-1,6-Bisphosphatase, subunit A, domain 1"/>
    <property type="match status" value="1"/>
</dbReference>
<dbReference type="GO" id="GO:0006002">
    <property type="term" value="P:fructose 6-phosphate metabolic process"/>
    <property type="evidence" value="ECO:0007669"/>
    <property type="project" value="TreeGrafter"/>
</dbReference>
<dbReference type="GO" id="GO:0042132">
    <property type="term" value="F:fructose 1,6-bisphosphate 1-phosphatase activity"/>
    <property type="evidence" value="ECO:0007669"/>
    <property type="project" value="UniProtKB-UniRule"/>
</dbReference>
<dbReference type="PIRSF" id="PIRSF500210">
    <property type="entry name" value="FBPtase"/>
    <property type="match status" value="1"/>
</dbReference>
<evidence type="ECO:0000313" key="13">
    <source>
        <dbReference type="EMBL" id="VVE34807.1"/>
    </source>
</evidence>
<dbReference type="Gene3D" id="3.40.190.80">
    <property type="match status" value="1"/>
</dbReference>
<sequence length="337" mass="37582">MRRKTLTQYLIEQQREFNNIPAELRLLIEVVARACKTISHAVSKGALGGVLGSAGSENVQGEVQKKLDVISNEIMLEANEWGGHLAAMASEEMEDVFHIPNRYPQGEYLLMFDPLDGSSNIDVNVSIGTIFSVLRCPEGVTDPTEKDFLQPGTQQVAAGYAVYGPQTVLVLTTGHGVNCFTLDREMGSWVLTQEGMRIPEDTKEFAINMSNERHWYPPVQRYVSELLQGKEGVRGKDFNMRWIASMVADVHRILTRGGVFMYPADKRDPDKPGKLRIMYEANPMSLLVEQAGGAATNGMQRILDVQPQKLHERVAVFLGSKNEVDRVTAYHKEDSAK</sequence>
<feature type="binding site" evidence="9">
    <location>
        <position position="113"/>
    </location>
    <ligand>
        <name>Mg(2+)</name>
        <dbReference type="ChEBI" id="CHEBI:18420"/>
        <label>2</label>
    </ligand>
</feature>
<evidence type="ECO:0000256" key="4">
    <source>
        <dbReference type="ARBA" id="ARBA00022723"/>
    </source>
</evidence>
<comment type="subunit">
    <text evidence="9">Homotetramer.</text>
</comment>
<comment type="caution">
    <text evidence="9">Lacks conserved residue(s) required for the propagation of feature annotation.</text>
</comment>
<dbReference type="OrthoDB" id="9806756at2"/>
<dbReference type="PANTHER" id="PTHR11556:SF35">
    <property type="entry name" value="SEDOHEPTULOSE-1,7-BISPHOSPHATASE, CHLOROPLASTIC"/>
    <property type="match status" value="1"/>
</dbReference>
<dbReference type="PIRSF" id="PIRSF000904">
    <property type="entry name" value="FBPtase_SBPase"/>
    <property type="match status" value="1"/>
</dbReference>
<evidence type="ECO:0000256" key="2">
    <source>
        <dbReference type="ARBA" id="ARBA00010941"/>
    </source>
</evidence>
<keyword evidence="7 9" id="KW-0119">Carbohydrate metabolism</keyword>
<accession>A0A5E4XEQ5</accession>
<keyword evidence="3 9" id="KW-0963">Cytoplasm</keyword>
<dbReference type="GO" id="GO:0000287">
    <property type="term" value="F:magnesium ion binding"/>
    <property type="evidence" value="ECO:0007669"/>
    <property type="project" value="UniProtKB-UniRule"/>
</dbReference>
<keyword evidence="6 9" id="KW-0460">Magnesium</keyword>
<comment type="cofactor">
    <cofactor evidence="9">
        <name>Mg(2+)</name>
        <dbReference type="ChEBI" id="CHEBI:18420"/>
    </cofactor>
    <text evidence="9">Binds 2 magnesium ions per subunit.</text>
</comment>
<comment type="similarity">
    <text evidence="2 9 10">Belongs to the FBPase class 1 family.</text>
</comment>
<dbReference type="CDD" id="cd00354">
    <property type="entry name" value="FBPase"/>
    <property type="match status" value="1"/>
</dbReference>
<evidence type="ECO:0000256" key="3">
    <source>
        <dbReference type="ARBA" id="ARBA00022490"/>
    </source>
</evidence>
<dbReference type="InterPro" id="IPR028343">
    <property type="entry name" value="FBPtase"/>
</dbReference>
<dbReference type="FunFam" id="3.40.190.80:FF:000011">
    <property type="entry name" value="Fructose-1,6-bisphosphatase class 1"/>
    <property type="match status" value="1"/>
</dbReference>
<comment type="subcellular location">
    <subcellularLocation>
        <location evidence="9">Cytoplasm</location>
    </subcellularLocation>
</comment>
<dbReference type="EC" id="3.1.3.11" evidence="9"/>
<dbReference type="RefSeq" id="WP_010805867.1">
    <property type="nucleotide sequence ID" value="NZ_CABPSJ010000005.1"/>
</dbReference>
<evidence type="ECO:0000256" key="8">
    <source>
        <dbReference type="ARBA" id="ARBA00024331"/>
    </source>
</evidence>
<reference evidence="13 14" key="1">
    <citation type="submission" date="2019-08" db="EMBL/GenBank/DDBJ databases">
        <authorList>
            <person name="Peeters C."/>
        </authorList>
    </citation>
    <scope>NUCLEOTIDE SEQUENCE [LARGE SCALE GENOMIC DNA]</scope>
    <source>
        <strain evidence="13 14">LMG 31110</strain>
    </source>
</reference>
<dbReference type="GO" id="GO:0030388">
    <property type="term" value="P:fructose 1,6-bisphosphate metabolic process"/>
    <property type="evidence" value="ECO:0007669"/>
    <property type="project" value="TreeGrafter"/>
</dbReference>
<feature type="binding site" evidence="9">
    <location>
        <position position="208"/>
    </location>
    <ligand>
        <name>substrate</name>
    </ligand>
</feature>
<dbReference type="GO" id="GO:0006094">
    <property type="term" value="P:gluconeogenesis"/>
    <property type="evidence" value="ECO:0007669"/>
    <property type="project" value="UniProtKB-UniRule"/>
</dbReference>
<name>A0A5E4XEQ5_9BURK</name>
<feature type="binding site" evidence="9">
    <location>
        <position position="274"/>
    </location>
    <ligand>
        <name>substrate</name>
    </ligand>
</feature>
<dbReference type="FunFam" id="3.30.540.10:FF:000006">
    <property type="entry name" value="Fructose-1,6-bisphosphatase class 1"/>
    <property type="match status" value="1"/>
</dbReference>
<evidence type="ECO:0000256" key="9">
    <source>
        <dbReference type="HAMAP-Rule" id="MF_01855"/>
    </source>
</evidence>
<feature type="binding site" evidence="9">
    <location>
        <position position="113"/>
    </location>
    <ligand>
        <name>Mg(2+)</name>
        <dbReference type="ChEBI" id="CHEBI:18420"/>
        <label>1</label>
    </ligand>
</feature>
<proteinExistence type="inferred from homology"/>
<dbReference type="InterPro" id="IPR033391">
    <property type="entry name" value="FBPase_N"/>
</dbReference>